<evidence type="ECO:0000256" key="9">
    <source>
        <dbReference type="SAM" id="MobiDB-lite"/>
    </source>
</evidence>
<keyword evidence="6" id="KW-0653">Protein transport</keyword>
<dbReference type="NCBIfam" id="TIGR00727">
    <property type="entry name" value="ISP4_OPT"/>
    <property type="match status" value="1"/>
</dbReference>
<sequence>MKRPSPITSARSFAEPTPSPRHGPTPISPAEAEAYELPPLAHHGRHDREHGETSKDYDADDVSEGEEERLLRSSRAGREGPKDEAEELAADDDEGVAPDYIRATQDEEIIGKGSKIEALIARTVPATDDPTLPTLTLRVLLLGSFFCILGASASQVFYFKSNAPSFSSYFVVLATYPLGHFLANERFVPRGKWVLGMELNPGRFSIKEAILISVLATSGAASAYATDILAIMDLYYKTPLGTVSSIVLLLTTQCIGFGLAGMLQNLLVNPPAMYWPSTLVTVQLFTTLYSTTSSRLSHTARQMTSKRLHVFLVVFLITFIYQFFPFLLFPTLTSVSVLCLIDNRSYWLRTFGSAYSGLGMLDFSFDWSSIGASGPLYTPYWAQGNYFGGLVGMIWVVVPLMLFFNFWNAREFPSAVSAGLFNSTYQRFDVTSVLDADLSLNDAAWETARPLLLTPYFAVSYGLSFAALSSVLVHVWLWHRDEIKEALANRTELNDVHNKLMRAYLPVPHLWYMTLLGINFAAAIIMVKTSPLQMPIWALVLSVAIAAIFLVPVGIIAAVSNTAIGLNVLTEFVAGLLMPGKPIGNVTFKCFGYMAMSQALSLTNDLKLGWYTSIPPREMFACQIIGTVLGALTNYVTLISVLSAKRPYLDGTLTDPTGQWTGRAPAVFYSASVIWGAVAPARFFTGNYVWLYGGFVLGAIVPVGCWFAHRRWPGRKFNKVVFPIICNGATQIPQFPSNIILTGLACTVAANSWFSKRYPKLHGQYVYVVSSALDAATSMTAMTIYVLFGGVLMTWDGPRWWGNSAIDSEHCVPGS</sequence>
<name>A0A427YVC5_9TREE</name>
<accession>A0A427YVC5</accession>
<feature type="compositionally biased region" description="Acidic residues" evidence="9">
    <location>
        <begin position="84"/>
        <end position="95"/>
    </location>
</feature>
<evidence type="ECO:0000256" key="2">
    <source>
        <dbReference type="ARBA" id="ARBA00008807"/>
    </source>
</evidence>
<dbReference type="OrthoDB" id="9986677at2759"/>
<dbReference type="EMBL" id="RSCD01000001">
    <property type="protein sequence ID" value="RSH94999.1"/>
    <property type="molecule type" value="Genomic_DNA"/>
</dbReference>
<keyword evidence="5" id="KW-0571">Peptide transport</keyword>
<feature type="transmembrane region" description="Helical" evidence="10">
    <location>
        <begin position="456"/>
        <end position="477"/>
    </location>
</feature>
<evidence type="ECO:0000256" key="5">
    <source>
        <dbReference type="ARBA" id="ARBA00022856"/>
    </source>
</evidence>
<feature type="transmembrane region" description="Helical" evidence="10">
    <location>
        <begin position="689"/>
        <end position="709"/>
    </location>
</feature>
<feature type="compositionally biased region" description="Basic and acidic residues" evidence="9">
    <location>
        <begin position="46"/>
        <end position="57"/>
    </location>
</feature>
<dbReference type="GO" id="GO:0035673">
    <property type="term" value="F:oligopeptide transmembrane transporter activity"/>
    <property type="evidence" value="ECO:0007669"/>
    <property type="project" value="InterPro"/>
</dbReference>
<dbReference type="GO" id="GO:0015031">
    <property type="term" value="P:protein transport"/>
    <property type="evidence" value="ECO:0007669"/>
    <property type="project" value="UniProtKB-KW"/>
</dbReference>
<keyword evidence="12" id="KW-1185">Reference proteome</keyword>
<evidence type="ECO:0000256" key="10">
    <source>
        <dbReference type="SAM" id="Phobius"/>
    </source>
</evidence>
<dbReference type="Pfam" id="PF03169">
    <property type="entry name" value="OPT"/>
    <property type="match status" value="1"/>
</dbReference>
<feature type="transmembrane region" description="Helical" evidence="10">
    <location>
        <begin position="509"/>
        <end position="527"/>
    </location>
</feature>
<protein>
    <recommendedName>
        <fullName evidence="13">OPT family small oligopeptide transporter</fullName>
    </recommendedName>
</protein>
<feature type="transmembrane region" description="Helical" evidence="10">
    <location>
        <begin position="624"/>
        <end position="644"/>
    </location>
</feature>
<feature type="compositionally biased region" description="Low complexity" evidence="9">
    <location>
        <begin position="29"/>
        <end position="41"/>
    </location>
</feature>
<evidence type="ECO:0000256" key="1">
    <source>
        <dbReference type="ARBA" id="ARBA00004141"/>
    </source>
</evidence>
<feature type="transmembrane region" description="Helical" evidence="10">
    <location>
        <begin position="209"/>
        <end position="231"/>
    </location>
</feature>
<feature type="transmembrane region" description="Helical" evidence="10">
    <location>
        <begin position="166"/>
        <end position="183"/>
    </location>
</feature>
<evidence type="ECO:0000256" key="6">
    <source>
        <dbReference type="ARBA" id="ARBA00022927"/>
    </source>
</evidence>
<evidence type="ECO:0000256" key="4">
    <source>
        <dbReference type="ARBA" id="ARBA00022692"/>
    </source>
</evidence>
<dbReference type="InterPro" id="IPR004648">
    <property type="entry name" value="Oligpept_transpt"/>
</dbReference>
<feature type="transmembrane region" description="Helical" evidence="10">
    <location>
        <begin position="310"/>
        <end position="328"/>
    </location>
</feature>
<feature type="transmembrane region" description="Helical" evidence="10">
    <location>
        <begin position="139"/>
        <end position="159"/>
    </location>
</feature>
<feature type="transmembrane region" description="Helical" evidence="10">
    <location>
        <begin position="536"/>
        <end position="559"/>
    </location>
</feature>
<reference evidence="11 12" key="1">
    <citation type="submission" date="2018-11" db="EMBL/GenBank/DDBJ databases">
        <title>Genome sequence of Saitozyma podzolica DSM 27192.</title>
        <authorList>
            <person name="Aliyu H."/>
            <person name="Gorte O."/>
            <person name="Ochsenreither K."/>
        </authorList>
    </citation>
    <scope>NUCLEOTIDE SEQUENCE [LARGE SCALE GENOMIC DNA]</scope>
    <source>
        <strain evidence="11 12">DSM 27192</strain>
    </source>
</reference>
<feature type="compositionally biased region" description="Acidic residues" evidence="9">
    <location>
        <begin position="58"/>
        <end position="67"/>
    </location>
</feature>
<evidence type="ECO:0000256" key="7">
    <source>
        <dbReference type="ARBA" id="ARBA00022989"/>
    </source>
</evidence>
<proteinExistence type="inferred from homology"/>
<dbReference type="PANTHER" id="PTHR22601">
    <property type="entry name" value="ISP4 LIKE PROTEIN"/>
    <property type="match status" value="1"/>
</dbReference>
<evidence type="ECO:0000256" key="3">
    <source>
        <dbReference type="ARBA" id="ARBA00022448"/>
    </source>
</evidence>
<feature type="transmembrane region" description="Helical" evidence="10">
    <location>
        <begin position="243"/>
        <end position="266"/>
    </location>
</feature>
<comment type="caution">
    <text evidence="11">The sequence shown here is derived from an EMBL/GenBank/DDBJ whole genome shotgun (WGS) entry which is preliminary data.</text>
</comment>
<feature type="region of interest" description="Disordered" evidence="9">
    <location>
        <begin position="1"/>
        <end position="95"/>
    </location>
</feature>
<feature type="compositionally biased region" description="Basic and acidic residues" evidence="9">
    <location>
        <begin position="68"/>
        <end position="83"/>
    </location>
</feature>
<keyword evidence="3" id="KW-0813">Transport</keyword>
<feature type="transmembrane region" description="Helical" evidence="10">
    <location>
        <begin position="386"/>
        <end position="407"/>
    </location>
</feature>
<dbReference type="Proteomes" id="UP000279259">
    <property type="component" value="Unassembled WGS sequence"/>
</dbReference>
<dbReference type="AlphaFoldDB" id="A0A427YVC5"/>
<evidence type="ECO:0000313" key="12">
    <source>
        <dbReference type="Proteomes" id="UP000279259"/>
    </source>
</evidence>
<feature type="compositionally biased region" description="Pro residues" evidence="9">
    <location>
        <begin position="17"/>
        <end position="27"/>
    </location>
</feature>
<gene>
    <name evidence="11" type="ORF">EHS25_000084</name>
</gene>
<keyword evidence="8 10" id="KW-0472">Membrane</keyword>
<dbReference type="NCBIfam" id="TIGR00728">
    <property type="entry name" value="OPT_sfam"/>
    <property type="match status" value="1"/>
</dbReference>
<keyword evidence="4 10" id="KW-0812">Transmembrane</keyword>
<dbReference type="GO" id="GO:0016020">
    <property type="term" value="C:membrane"/>
    <property type="evidence" value="ECO:0007669"/>
    <property type="project" value="UniProtKB-SubCell"/>
</dbReference>
<organism evidence="11 12">
    <name type="scientific">Saitozyma podzolica</name>
    <dbReference type="NCBI Taxonomy" id="1890683"/>
    <lineage>
        <taxon>Eukaryota</taxon>
        <taxon>Fungi</taxon>
        <taxon>Dikarya</taxon>
        <taxon>Basidiomycota</taxon>
        <taxon>Agaricomycotina</taxon>
        <taxon>Tremellomycetes</taxon>
        <taxon>Tremellales</taxon>
        <taxon>Trimorphomycetaceae</taxon>
        <taxon>Saitozyma</taxon>
    </lineage>
</organism>
<evidence type="ECO:0000256" key="8">
    <source>
        <dbReference type="ARBA" id="ARBA00023136"/>
    </source>
</evidence>
<dbReference type="InterPro" id="IPR004813">
    <property type="entry name" value="OPT"/>
</dbReference>
<keyword evidence="7 10" id="KW-1133">Transmembrane helix</keyword>
<evidence type="ECO:0008006" key="13">
    <source>
        <dbReference type="Google" id="ProtNLM"/>
    </source>
</evidence>
<comment type="subcellular location">
    <subcellularLocation>
        <location evidence="1">Membrane</location>
        <topology evidence="1">Multi-pass membrane protein</topology>
    </subcellularLocation>
</comment>
<comment type="similarity">
    <text evidence="2">Belongs to the oligopeptide OPT transporter family.</text>
</comment>
<evidence type="ECO:0000313" key="11">
    <source>
        <dbReference type="EMBL" id="RSH94999.1"/>
    </source>
</evidence>
<feature type="transmembrane region" description="Helical" evidence="10">
    <location>
        <begin position="765"/>
        <end position="788"/>
    </location>
</feature>
<feature type="compositionally biased region" description="Polar residues" evidence="9">
    <location>
        <begin position="1"/>
        <end position="11"/>
    </location>
</feature>